<dbReference type="InterPro" id="IPR004701">
    <property type="entry name" value="PTS_EIIA_man-typ"/>
</dbReference>
<evidence type="ECO:0000313" key="3">
    <source>
        <dbReference type="EMBL" id="MPM28352.1"/>
    </source>
</evidence>
<reference evidence="3" key="1">
    <citation type="submission" date="2019-08" db="EMBL/GenBank/DDBJ databases">
        <authorList>
            <person name="Kucharzyk K."/>
            <person name="Murdoch R.W."/>
            <person name="Higgins S."/>
            <person name="Loffler F."/>
        </authorList>
    </citation>
    <scope>NUCLEOTIDE SEQUENCE</scope>
</reference>
<dbReference type="PANTHER" id="PTHR33799">
    <property type="entry name" value="PTS PERMEASE-RELATED-RELATED"/>
    <property type="match status" value="1"/>
</dbReference>
<dbReference type="Gene3D" id="3.40.50.510">
    <property type="entry name" value="Phosphotransferase system, mannose-type IIA component"/>
    <property type="match status" value="1"/>
</dbReference>
<dbReference type="SUPFAM" id="SSF53062">
    <property type="entry name" value="PTS system fructose IIA component-like"/>
    <property type="match status" value="1"/>
</dbReference>
<organism evidence="3">
    <name type="scientific">bioreactor metagenome</name>
    <dbReference type="NCBI Taxonomy" id="1076179"/>
    <lineage>
        <taxon>unclassified sequences</taxon>
        <taxon>metagenomes</taxon>
        <taxon>ecological metagenomes</taxon>
    </lineage>
</organism>
<feature type="domain" description="PTS EIIA type-4" evidence="2">
    <location>
        <begin position="1"/>
        <end position="119"/>
    </location>
</feature>
<dbReference type="PROSITE" id="PS51096">
    <property type="entry name" value="PTS_EIIA_TYPE_4"/>
    <property type="match status" value="1"/>
</dbReference>
<accession>A0A644YI99</accession>
<dbReference type="Pfam" id="PF03610">
    <property type="entry name" value="EIIA-man"/>
    <property type="match status" value="1"/>
</dbReference>
<dbReference type="EMBL" id="VSSQ01005231">
    <property type="protein sequence ID" value="MPM28352.1"/>
    <property type="molecule type" value="Genomic_DNA"/>
</dbReference>
<dbReference type="PANTHER" id="PTHR33799:SF1">
    <property type="entry name" value="PTS SYSTEM MANNOSE-SPECIFIC EIIAB COMPONENT-RELATED"/>
    <property type="match status" value="1"/>
</dbReference>
<gene>
    <name evidence="3" type="ORF">SDC9_74874</name>
</gene>
<proteinExistence type="predicted"/>
<dbReference type="AlphaFoldDB" id="A0A644YI99"/>
<dbReference type="InterPro" id="IPR036662">
    <property type="entry name" value="PTS_EIIA_man-typ_sf"/>
</dbReference>
<dbReference type="InterPro" id="IPR051471">
    <property type="entry name" value="Bacterial_PTS_sugar_comp"/>
</dbReference>
<comment type="caution">
    <text evidence="3">The sequence shown here is derived from an EMBL/GenBank/DDBJ whole genome shotgun (WGS) entry which is preliminary data.</text>
</comment>
<name>A0A644YI99_9ZZZZ</name>
<evidence type="ECO:0000256" key="1">
    <source>
        <dbReference type="ARBA" id="ARBA00022679"/>
    </source>
</evidence>
<evidence type="ECO:0000259" key="2">
    <source>
        <dbReference type="PROSITE" id="PS51096"/>
    </source>
</evidence>
<dbReference type="GO" id="GO:0016020">
    <property type="term" value="C:membrane"/>
    <property type="evidence" value="ECO:0007669"/>
    <property type="project" value="InterPro"/>
</dbReference>
<dbReference type="GO" id="GO:0016740">
    <property type="term" value="F:transferase activity"/>
    <property type="evidence" value="ECO:0007669"/>
    <property type="project" value="UniProtKB-KW"/>
</dbReference>
<dbReference type="GO" id="GO:0009401">
    <property type="term" value="P:phosphoenolpyruvate-dependent sugar phosphotransferase system"/>
    <property type="evidence" value="ECO:0007669"/>
    <property type="project" value="InterPro"/>
</dbReference>
<sequence length="133" mass="15101">MNRFILASHSKMAEGIAQTVRFFIAESQFDVLEQSVNDIGLEQQASAILTKYKQDNIVVFTDLYGGSVNQTFFRLLAGHRFHLITGMNLALILECVLAQNDIDETFIKNCLAEAKNQMAYMNDLFRINTDDED</sequence>
<keyword evidence="1" id="KW-0808">Transferase</keyword>
<protein>
    <recommendedName>
        <fullName evidence="2">PTS EIIA type-4 domain-containing protein</fullName>
    </recommendedName>
</protein>